<sequence length="246" mass="25706">MRLTVLGGCGAWPTADRGCSGYLVEDSGFRLLVDPGYATFPRLLGHCAAEAVDAVYVTHGHSDHCADLNPLLRARALAADPPPPLPLYAPSGALDAVLALDRPGMVAPAYVRRDFTPGESLAVGPFTVETEPLPHHLPNAGLRLSAGGSVLAYTGDTGPSPAIARLARAADVLLSEATYPHEVPEEDRPYLLTARLAGRYAAEAGVARLLLTHLWPGTDPATAVRAAVEAYDGPVEVATTGLTVTF</sequence>
<gene>
    <name evidence="2" type="ORF">AB5J56_16385</name>
</gene>
<feature type="domain" description="Metallo-beta-lactamase" evidence="1">
    <location>
        <begin position="18"/>
        <end position="213"/>
    </location>
</feature>
<evidence type="ECO:0000313" key="2">
    <source>
        <dbReference type="EMBL" id="XDQ26181.1"/>
    </source>
</evidence>
<dbReference type="SMART" id="SM00849">
    <property type="entry name" value="Lactamase_B"/>
    <property type="match status" value="1"/>
</dbReference>
<dbReference type="SUPFAM" id="SSF56281">
    <property type="entry name" value="Metallo-hydrolase/oxidoreductase"/>
    <property type="match status" value="1"/>
</dbReference>
<dbReference type="InterPro" id="IPR001279">
    <property type="entry name" value="Metallo-B-lactamas"/>
</dbReference>
<dbReference type="InterPro" id="IPR036866">
    <property type="entry name" value="RibonucZ/Hydroxyglut_hydro"/>
</dbReference>
<dbReference type="GO" id="GO:0042781">
    <property type="term" value="F:3'-tRNA processing endoribonuclease activity"/>
    <property type="evidence" value="ECO:0007669"/>
    <property type="project" value="TreeGrafter"/>
</dbReference>
<name>A0AB39P8N8_9ACTN</name>
<reference evidence="2" key="1">
    <citation type="submission" date="2024-07" db="EMBL/GenBank/DDBJ databases">
        <authorList>
            <person name="Yu S.T."/>
        </authorList>
    </citation>
    <scope>NUCLEOTIDE SEQUENCE</scope>
    <source>
        <strain evidence="2">R21</strain>
    </source>
</reference>
<protein>
    <submittedName>
        <fullName evidence="2">MBL fold metallo-hydrolase</fullName>
    </submittedName>
</protein>
<dbReference type="EMBL" id="CP163435">
    <property type="protein sequence ID" value="XDQ26181.1"/>
    <property type="molecule type" value="Genomic_DNA"/>
</dbReference>
<dbReference type="PANTHER" id="PTHR46018:SF4">
    <property type="entry name" value="METALLO-HYDROLASE YHFI-RELATED"/>
    <property type="match status" value="1"/>
</dbReference>
<dbReference type="PANTHER" id="PTHR46018">
    <property type="entry name" value="ZINC PHOSPHODIESTERASE ELAC PROTEIN 1"/>
    <property type="match status" value="1"/>
</dbReference>
<evidence type="ECO:0000259" key="1">
    <source>
        <dbReference type="SMART" id="SM00849"/>
    </source>
</evidence>
<accession>A0AB39P8N8</accession>
<dbReference type="AlphaFoldDB" id="A0AB39P8N8"/>
<dbReference type="Pfam" id="PF12706">
    <property type="entry name" value="Lactamase_B_2"/>
    <property type="match status" value="1"/>
</dbReference>
<dbReference type="Gene3D" id="3.60.15.10">
    <property type="entry name" value="Ribonuclease Z/Hydroxyacylglutathione hydrolase-like"/>
    <property type="match status" value="1"/>
</dbReference>
<dbReference type="RefSeq" id="WP_369233468.1">
    <property type="nucleotide sequence ID" value="NZ_CP163435.1"/>
</dbReference>
<proteinExistence type="predicted"/>
<organism evidence="2">
    <name type="scientific">Streptomyces sp. R21</name>
    <dbReference type="NCBI Taxonomy" id="3238627"/>
    <lineage>
        <taxon>Bacteria</taxon>
        <taxon>Bacillati</taxon>
        <taxon>Actinomycetota</taxon>
        <taxon>Actinomycetes</taxon>
        <taxon>Kitasatosporales</taxon>
        <taxon>Streptomycetaceae</taxon>
        <taxon>Streptomyces</taxon>
    </lineage>
</organism>